<dbReference type="InterPro" id="IPR003439">
    <property type="entry name" value="ABC_transporter-like_ATP-bd"/>
</dbReference>
<dbReference type="Gene3D" id="3.40.50.300">
    <property type="entry name" value="P-loop containing nucleotide triphosphate hydrolases"/>
    <property type="match status" value="1"/>
</dbReference>
<dbReference type="FunFam" id="1.20.1560.10:FF:000109">
    <property type="entry name" value="Alkaline protease secretion ATP-binding protein aprD"/>
    <property type="match status" value="1"/>
</dbReference>
<dbReference type="RefSeq" id="WP_180155172.1">
    <property type="nucleotide sequence ID" value="NZ_JACCEM010000005.1"/>
</dbReference>
<reference evidence="12 13" key="1">
    <citation type="submission" date="2020-07" db="EMBL/GenBank/DDBJ databases">
        <title>Taxonomic revisions and descriptions of new bacterial species based on genomic comparisons in the high-G+C-content subgroup of the family Alcaligenaceae.</title>
        <authorList>
            <person name="Szabo A."/>
            <person name="Felfoldi T."/>
        </authorList>
    </citation>
    <scope>NUCLEOTIDE SEQUENCE [LARGE SCALE GENOMIC DNA]</scope>
    <source>
        <strain evidence="12 13">LMG 24012</strain>
    </source>
</reference>
<dbReference type="SMART" id="SM00382">
    <property type="entry name" value="AAA"/>
    <property type="match status" value="1"/>
</dbReference>
<feature type="transmembrane region" description="Helical" evidence="9">
    <location>
        <begin position="153"/>
        <end position="172"/>
    </location>
</feature>
<evidence type="ECO:0000313" key="12">
    <source>
        <dbReference type="EMBL" id="NYT49831.1"/>
    </source>
</evidence>
<dbReference type="InterPro" id="IPR017871">
    <property type="entry name" value="ABC_transporter-like_CS"/>
</dbReference>
<evidence type="ECO:0000256" key="8">
    <source>
        <dbReference type="ARBA" id="ARBA00023136"/>
    </source>
</evidence>
<feature type="domain" description="ABC transmembrane type-1" evidence="11">
    <location>
        <begin position="23"/>
        <end position="298"/>
    </location>
</feature>
<dbReference type="CDD" id="cd03246">
    <property type="entry name" value="ABCC_Protease_Secretion"/>
    <property type="match status" value="1"/>
</dbReference>
<dbReference type="GO" id="GO:0016887">
    <property type="term" value="F:ATP hydrolysis activity"/>
    <property type="evidence" value="ECO:0007669"/>
    <property type="project" value="InterPro"/>
</dbReference>
<evidence type="ECO:0000259" key="10">
    <source>
        <dbReference type="PROSITE" id="PS50893"/>
    </source>
</evidence>
<evidence type="ECO:0000313" key="13">
    <source>
        <dbReference type="Proteomes" id="UP000559809"/>
    </source>
</evidence>
<feature type="domain" description="ABC transporter" evidence="10">
    <location>
        <begin position="329"/>
        <end position="564"/>
    </location>
</feature>
<dbReference type="GO" id="GO:0030256">
    <property type="term" value="C:type I protein secretion system complex"/>
    <property type="evidence" value="ECO:0007669"/>
    <property type="project" value="InterPro"/>
</dbReference>
<keyword evidence="6" id="KW-0067">ATP-binding</keyword>
<dbReference type="PROSITE" id="PS50929">
    <property type="entry name" value="ABC_TM1F"/>
    <property type="match status" value="1"/>
</dbReference>
<protein>
    <submittedName>
        <fullName evidence="12">Type I secretion system permease/ATPase</fullName>
    </submittedName>
</protein>
<dbReference type="GO" id="GO:0140359">
    <property type="term" value="F:ABC-type transporter activity"/>
    <property type="evidence" value="ECO:0007669"/>
    <property type="project" value="InterPro"/>
</dbReference>
<dbReference type="AlphaFoldDB" id="A0A853G539"/>
<keyword evidence="8 9" id="KW-0472">Membrane</keyword>
<feature type="transmembrane region" description="Helical" evidence="9">
    <location>
        <begin position="20"/>
        <end position="43"/>
    </location>
</feature>
<accession>A0A853G539</accession>
<dbReference type="PANTHER" id="PTHR24221">
    <property type="entry name" value="ATP-BINDING CASSETTE SUB-FAMILY B"/>
    <property type="match status" value="1"/>
</dbReference>
<gene>
    <name evidence="12" type="ORF">H0A72_10980</name>
</gene>
<dbReference type="InterPro" id="IPR027417">
    <property type="entry name" value="P-loop_NTPase"/>
</dbReference>
<dbReference type="FunFam" id="3.40.50.300:FF:001444">
    <property type="entry name" value="ABC transporter ATP-binding protein"/>
    <property type="match status" value="1"/>
</dbReference>
<evidence type="ECO:0000259" key="11">
    <source>
        <dbReference type="PROSITE" id="PS50929"/>
    </source>
</evidence>
<dbReference type="PROSITE" id="PS00211">
    <property type="entry name" value="ABC_TRANSPORTER_1"/>
    <property type="match status" value="1"/>
</dbReference>
<evidence type="ECO:0000256" key="1">
    <source>
        <dbReference type="ARBA" id="ARBA00004651"/>
    </source>
</evidence>
<keyword evidence="7 9" id="KW-1133">Transmembrane helix</keyword>
<feature type="transmembrane region" description="Helical" evidence="9">
    <location>
        <begin position="245"/>
        <end position="263"/>
    </location>
</feature>
<feature type="transmembrane region" description="Helical" evidence="9">
    <location>
        <begin position="126"/>
        <end position="147"/>
    </location>
</feature>
<name>A0A853G539_9BURK</name>
<dbReference type="Pfam" id="PF00005">
    <property type="entry name" value="ABC_tran"/>
    <property type="match status" value="1"/>
</dbReference>
<dbReference type="SUPFAM" id="SSF52540">
    <property type="entry name" value="P-loop containing nucleoside triphosphate hydrolases"/>
    <property type="match status" value="1"/>
</dbReference>
<evidence type="ECO:0000256" key="4">
    <source>
        <dbReference type="ARBA" id="ARBA00022692"/>
    </source>
</evidence>
<dbReference type="GO" id="GO:0005886">
    <property type="term" value="C:plasma membrane"/>
    <property type="evidence" value="ECO:0007669"/>
    <property type="project" value="UniProtKB-SubCell"/>
</dbReference>
<evidence type="ECO:0000256" key="7">
    <source>
        <dbReference type="ARBA" id="ARBA00022989"/>
    </source>
</evidence>
<dbReference type="NCBIfam" id="TIGR01842">
    <property type="entry name" value="type_I_sec_PrtD"/>
    <property type="match status" value="1"/>
</dbReference>
<dbReference type="InterPro" id="IPR047957">
    <property type="entry name" value="ABC_AprD-like_6TM"/>
</dbReference>
<keyword evidence="2" id="KW-0813">Transport</keyword>
<dbReference type="Pfam" id="PF00664">
    <property type="entry name" value="ABC_membrane"/>
    <property type="match status" value="1"/>
</dbReference>
<dbReference type="InterPro" id="IPR003593">
    <property type="entry name" value="AAA+_ATPase"/>
</dbReference>
<dbReference type="GO" id="GO:0034040">
    <property type="term" value="F:ATPase-coupled lipid transmembrane transporter activity"/>
    <property type="evidence" value="ECO:0007669"/>
    <property type="project" value="TreeGrafter"/>
</dbReference>
<evidence type="ECO:0000256" key="5">
    <source>
        <dbReference type="ARBA" id="ARBA00022741"/>
    </source>
</evidence>
<dbReference type="CDD" id="cd18586">
    <property type="entry name" value="ABC_6TM_PrtD_like"/>
    <property type="match status" value="1"/>
</dbReference>
<evidence type="ECO:0000256" key="3">
    <source>
        <dbReference type="ARBA" id="ARBA00022475"/>
    </source>
</evidence>
<keyword evidence="5" id="KW-0547">Nucleotide-binding</keyword>
<feature type="transmembrane region" description="Helical" evidence="9">
    <location>
        <begin position="55"/>
        <end position="74"/>
    </location>
</feature>
<evidence type="ECO:0000256" key="9">
    <source>
        <dbReference type="SAM" id="Phobius"/>
    </source>
</evidence>
<keyword evidence="4 9" id="KW-0812">Transmembrane</keyword>
<dbReference type="PANTHER" id="PTHR24221:SF248">
    <property type="entry name" value="ABC TRANSPORTER TRANSMEMBRANE REGION"/>
    <property type="match status" value="1"/>
</dbReference>
<dbReference type="InterPro" id="IPR036640">
    <property type="entry name" value="ABC1_TM_sf"/>
</dbReference>
<dbReference type="SUPFAM" id="SSF90123">
    <property type="entry name" value="ABC transporter transmembrane region"/>
    <property type="match status" value="1"/>
</dbReference>
<dbReference type="Proteomes" id="UP000559809">
    <property type="component" value="Unassembled WGS sequence"/>
</dbReference>
<proteinExistence type="predicted"/>
<dbReference type="GO" id="GO:0005524">
    <property type="term" value="F:ATP binding"/>
    <property type="evidence" value="ECO:0007669"/>
    <property type="project" value="UniProtKB-KW"/>
</dbReference>
<dbReference type="InterPro" id="IPR039421">
    <property type="entry name" value="Type_1_exporter"/>
</dbReference>
<evidence type="ECO:0000256" key="2">
    <source>
        <dbReference type="ARBA" id="ARBA00022448"/>
    </source>
</evidence>
<dbReference type="EMBL" id="JACCEM010000005">
    <property type="protein sequence ID" value="NYT49831.1"/>
    <property type="molecule type" value="Genomic_DNA"/>
</dbReference>
<keyword evidence="13" id="KW-1185">Reference proteome</keyword>
<dbReference type="InterPro" id="IPR010128">
    <property type="entry name" value="ATPase_T1SS_PrtD-like"/>
</dbReference>
<dbReference type="PROSITE" id="PS50893">
    <property type="entry name" value="ABC_TRANSPORTER_2"/>
    <property type="match status" value="1"/>
</dbReference>
<dbReference type="GO" id="GO:0030253">
    <property type="term" value="P:protein secretion by the type I secretion system"/>
    <property type="evidence" value="ECO:0007669"/>
    <property type="project" value="InterPro"/>
</dbReference>
<evidence type="ECO:0000256" key="6">
    <source>
        <dbReference type="ARBA" id="ARBA00022840"/>
    </source>
</evidence>
<dbReference type="Gene3D" id="1.20.1560.10">
    <property type="entry name" value="ABC transporter type 1, transmembrane domain"/>
    <property type="match status" value="1"/>
</dbReference>
<comment type="caution">
    <text evidence="12">The sequence shown here is derived from an EMBL/GenBank/DDBJ whole genome shotgun (WGS) entry which is preliminary data.</text>
</comment>
<sequence length="584" mass="63106">MKSTRRTELGEALYRFRKTFYSLAAFSCVINILALTPSIYMLQVYDRVLASSNETTLLMLTLLVVGLFMLSGLLEFTRSSVLIRVGNRFDMMLNQRVFTAAFERNLRRQGGNPSQAIHDLTNLRQFLTGNALFAFFDAPWTPIYIVVTFMVHPLLGLITLGGSIILFVLAYITNIATQKPLAEANQASIAAGAFANNHLRNAEVIEAMGMLPGLRSRWFGQHSRVLSLQTLASDRNARISTITRFVRISLQSLILGAGALLVIEGKITAGMMIVCSILMGKALGPVELAIGTWKQALSTRQAYARLDEMLQSAPPRGETLSLPAPKGELLLENVYASAPGGQTAILKGLNFGVKAGEVVGIIGPSASGKSTLARLLVGVWPAQAGKVRLDGADVYLWNKDELGPHIGYLPQDIELFEGSIAENIARFGEPDPAKVIQAAERAGVHEMILRLPKGYDTRLGMDGASLSGGQKQRIALARAIYGDPALVVLDEPNSNLDDVGEAALVQTILDLKKRGATVILITHRMNVLSAVDKLLVMREGTPTMYGPREEVLKALRQQQIQAAASAAAQPGGPTPLQIVAKGQA</sequence>
<organism evidence="12 13">
    <name type="scientific">Parapusillimonas granuli</name>
    <dbReference type="NCBI Taxonomy" id="380911"/>
    <lineage>
        <taxon>Bacteria</taxon>
        <taxon>Pseudomonadati</taxon>
        <taxon>Pseudomonadota</taxon>
        <taxon>Betaproteobacteria</taxon>
        <taxon>Burkholderiales</taxon>
        <taxon>Alcaligenaceae</taxon>
        <taxon>Parapusillimonas</taxon>
    </lineage>
</organism>
<comment type="subcellular location">
    <subcellularLocation>
        <location evidence="1">Cell membrane</location>
        <topology evidence="1">Multi-pass membrane protein</topology>
    </subcellularLocation>
</comment>
<dbReference type="InterPro" id="IPR011527">
    <property type="entry name" value="ABC1_TM_dom"/>
</dbReference>
<keyword evidence="3" id="KW-1003">Cell membrane</keyword>